<dbReference type="Proteomes" id="UP001500630">
    <property type="component" value="Unassembled WGS sequence"/>
</dbReference>
<evidence type="ECO:0000313" key="2">
    <source>
        <dbReference type="EMBL" id="GAA3535566.1"/>
    </source>
</evidence>
<proteinExistence type="predicted"/>
<protein>
    <submittedName>
        <fullName evidence="2">Uncharacterized protein</fullName>
    </submittedName>
</protein>
<name>A0ABP6VK35_9ACTN</name>
<reference evidence="3" key="1">
    <citation type="journal article" date="2019" name="Int. J. Syst. Evol. Microbiol.">
        <title>The Global Catalogue of Microorganisms (GCM) 10K type strain sequencing project: providing services to taxonomists for standard genome sequencing and annotation.</title>
        <authorList>
            <consortium name="The Broad Institute Genomics Platform"/>
            <consortium name="The Broad Institute Genome Sequencing Center for Infectious Disease"/>
            <person name="Wu L."/>
            <person name="Ma J."/>
        </authorList>
    </citation>
    <scope>NUCLEOTIDE SEQUENCE [LARGE SCALE GENOMIC DNA]</scope>
    <source>
        <strain evidence="3">JCM 17326</strain>
    </source>
</reference>
<dbReference type="EMBL" id="BAABDQ010000002">
    <property type="protein sequence ID" value="GAA3535566.1"/>
    <property type="molecule type" value="Genomic_DNA"/>
</dbReference>
<comment type="caution">
    <text evidence="2">The sequence shown here is derived from an EMBL/GenBank/DDBJ whole genome shotgun (WGS) entry which is preliminary data.</text>
</comment>
<evidence type="ECO:0000256" key="1">
    <source>
        <dbReference type="SAM" id="MobiDB-lite"/>
    </source>
</evidence>
<organism evidence="2 3">
    <name type="scientific">Nonomuraea rosea</name>
    <dbReference type="NCBI Taxonomy" id="638574"/>
    <lineage>
        <taxon>Bacteria</taxon>
        <taxon>Bacillati</taxon>
        <taxon>Actinomycetota</taxon>
        <taxon>Actinomycetes</taxon>
        <taxon>Streptosporangiales</taxon>
        <taxon>Streptosporangiaceae</taxon>
        <taxon>Nonomuraea</taxon>
    </lineage>
</organism>
<accession>A0ABP6VK35</accession>
<keyword evidence="3" id="KW-1185">Reference proteome</keyword>
<sequence length="145" mass="14710">MIAFTATFRPADGHSAARLLGSPCFDEGDAGATPGRTHEPAAGGRIRGHEPAAGTVTVPQSASGLSAGGFPPTVDGSARAGSKLSHRAGSSPISNTRDTPRVCPALRNPSVCKSRPLSTGGVPAMSAPCHRCVTVRAGSGRRRER</sequence>
<feature type="region of interest" description="Disordered" evidence="1">
    <location>
        <begin position="15"/>
        <end position="103"/>
    </location>
</feature>
<evidence type="ECO:0000313" key="3">
    <source>
        <dbReference type="Proteomes" id="UP001500630"/>
    </source>
</evidence>
<gene>
    <name evidence="2" type="ORF">GCM10022419_013960</name>
</gene>